<dbReference type="InterPro" id="IPR014395">
    <property type="entry name" value="Pen/GL7ACA/AHL_acylase"/>
</dbReference>
<dbReference type="InterPro" id="IPR029055">
    <property type="entry name" value="Ntn_hydrolases_N"/>
</dbReference>
<evidence type="ECO:0000256" key="3">
    <source>
        <dbReference type="ARBA" id="ARBA00023145"/>
    </source>
</evidence>
<evidence type="ECO:0008006" key="6">
    <source>
        <dbReference type="Google" id="ProtNLM"/>
    </source>
</evidence>
<dbReference type="PANTHER" id="PTHR34218">
    <property type="entry name" value="PEPTIDASE S45 PENICILLIN AMIDASE"/>
    <property type="match status" value="1"/>
</dbReference>
<dbReference type="InterPro" id="IPR002692">
    <property type="entry name" value="S45"/>
</dbReference>
<keyword evidence="5" id="KW-1185">Reference proteome</keyword>
<accession>A0ABP7ITV4</accession>
<comment type="similarity">
    <text evidence="1">Belongs to the peptidase S45 family.</text>
</comment>
<dbReference type="Gene3D" id="1.10.439.10">
    <property type="entry name" value="Penicillin Amidohydrolase, domain 1"/>
    <property type="match status" value="1"/>
</dbReference>
<dbReference type="Gene3D" id="2.30.120.10">
    <property type="match status" value="1"/>
</dbReference>
<dbReference type="InterPro" id="IPR043147">
    <property type="entry name" value="Penicillin_amidase_A-knob"/>
</dbReference>
<dbReference type="Gene3D" id="1.10.1400.10">
    <property type="match status" value="1"/>
</dbReference>
<dbReference type="InterPro" id="IPR023343">
    <property type="entry name" value="Penicillin_amidase_dom1"/>
</dbReference>
<dbReference type="PIRSF" id="PIRSF001227">
    <property type="entry name" value="Pen_acylase"/>
    <property type="match status" value="1"/>
</dbReference>
<keyword evidence="3" id="KW-0865">Zymogen</keyword>
<name>A0ABP7ITV4_9ACTN</name>
<gene>
    <name evidence="4" type="ORF">GCM10022242_30120</name>
</gene>
<evidence type="ECO:0000256" key="1">
    <source>
        <dbReference type="ARBA" id="ARBA00006586"/>
    </source>
</evidence>
<dbReference type="PANTHER" id="PTHR34218:SF4">
    <property type="entry name" value="ACYL-HOMOSERINE LACTONE ACYLASE QUIP"/>
    <property type="match status" value="1"/>
</dbReference>
<dbReference type="Gene3D" id="3.60.20.10">
    <property type="entry name" value="Glutamine Phosphoribosylpyrophosphate, subunit 1, domain 1"/>
    <property type="match status" value="1"/>
</dbReference>
<sequence length="655" mass="70392">MTPYCPGMARLYRDAYGVPHLRAASVLELARLQGEVTARDRTWQLEWLRRRATGTTAELVGADGVSWDRFSRRMRTVETAQRAFATCSEETRGFVAAYAEGVRAGLAQVDPASVPELDRTGAVPEEWPEWMPLATFLAQHLLFANLGGILWKRLATAVLGEDERFLSAQDPTASGSNAWAAGGARTASGLPLIGGDPHRIIEQPGVYQQVRLCCEDPADSFDVVGFTFVGVPGVQHFAHAGEVAWAITNACADYQDVREEAEPPAEVVSTRSETIQVRGAEPVTFDVTTTPWGMVFEDGFSVRTPSWVLGDLGFDAILPLLRARSVDDVDRALDAWAEPVNNAVIADRTGAVRYRIAGRVPVRDAAGGWTGWLEEPNRAEVPAAGHVVTANERRGPESAAIGSVFAAPYRAARIHALLDGRAGLDRDAYVAIHNDTLLQTVPMVTALVPGAFDGWDGRMDAGSRDAARYAAFRSALVRRLAADPALAKLVAPPAGHEHEEVFAPWLNATYRIGSALPRLANETLAGNAPLGIDLVAHARAALAEADTGGALWGDTHVVEPVHVLDEGEIPALPVSGDADCVRCCVSYPALADECSRGSVARYVWDLADRTAGGWVVPTGAVGVPLDPHHHDQLPLWAEGRLAPIVTDWELLTPVE</sequence>
<protein>
    <recommendedName>
        <fullName evidence="6">Penicillin acylase family protein</fullName>
    </recommendedName>
</protein>
<organism evidence="4 5">
    <name type="scientific">Nocardioides panacisoli</name>
    <dbReference type="NCBI Taxonomy" id="627624"/>
    <lineage>
        <taxon>Bacteria</taxon>
        <taxon>Bacillati</taxon>
        <taxon>Actinomycetota</taxon>
        <taxon>Actinomycetes</taxon>
        <taxon>Propionibacteriales</taxon>
        <taxon>Nocardioidaceae</taxon>
        <taxon>Nocardioides</taxon>
    </lineage>
</organism>
<evidence type="ECO:0000256" key="2">
    <source>
        <dbReference type="ARBA" id="ARBA00022801"/>
    </source>
</evidence>
<dbReference type="SUPFAM" id="SSF56235">
    <property type="entry name" value="N-terminal nucleophile aminohydrolases (Ntn hydrolases)"/>
    <property type="match status" value="1"/>
</dbReference>
<reference evidence="5" key="1">
    <citation type="journal article" date="2019" name="Int. J. Syst. Evol. Microbiol.">
        <title>The Global Catalogue of Microorganisms (GCM) 10K type strain sequencing project: providing services to taxonomists for standard genome sequencing and annotation.</title>
        <authorList>
            <consortium name="The Broad Institute Genomics Platform"/>
            <consortium name="The Broad Institute Genome Sequencing Center for Infectious Disease"/>
            <person name="Wu L."/>
            <person name="Ma J."/>
        </authorList>
    </citation>
    <scope>NUCLEOTIDE SEQUENCE [LARGE SCALE GENOMIC DNA]</scope>
    <source>
        <strain evidence="5">JCM 16953</strain>
    </source>
</reference>
<comment type="caution">
    <text evidence="4">The sequence shown here is derived from an EMBL/GenBank/DDBJ whole genome shotgun (WGS) entry which is preliminary data.</text>
</comment>
<proteinExistence type="inferred from homology"/>
<keyword evidence="2" id="KW-0378">Hydrolase</keyword>
<dbReference type="InterPro" id="IPR043146">
    <property type="entry name" value="Penicillin_amidase_N_B-knob"/>
</dbReference>
<dbReference type="Proteomes" id="UP001501821">
    <property type="component" value="Unassembled WGS sequence"/>
</dbReference>
<dbReference type="EMBL" id="BAABAH010000011">
    <property type="protein sequence ID" value="GAA3826798.1"/>
    <property type="molecule type" value="Genomic_DNA"/>
</dbReference>
<evidence type="ECO:0000313" key="4">
    <source>
        <dbReference type="EMBL" id="GAA3826798.1"/>
    </source>
</evidence>
<evidence type="ECO:0000313" key="5">
    <source>
        <dbReference type="Proteomes" id="UP001501821"/>
    </source>
</evidence>
<dbReference type="Pfam" id="PF01804">
    <property type="entry name" value="Penicil_amidase"/>
    <property type="match status" value="1"/>
</dbReference>